<sequence length="336" mass="38752">MESGRPQPKFSSGDKCFAREAGELYPSTIRKRQFAANGWRYFVHYLGWNVRWDKWVGEFDLLADNEETRKIVKMVKQVKTRNKGGGGKRQKIQVEEDIPEGSAMNKLEQIDEEREAERRRVKFLENNSLVEVDNINPFRAIESGGGDPVGNGAVMRINLPFPIKKMLVEDWEEMKNENSTRRQVLNIPVEKTVDKFLEEFKKDKKGHLKGDDLKKWDVFLQGLQLYFNKSLPTLLLYKSERNQYASYFSSNQKSVPSSTYGVEHFCRMLIKLPYLLNSTGTASEGEVKSLLSKVGEITRWLCRDGEATLPRGTYRKPNFVELAPKELDKETAKGRL</sequence>
<dbReference type="AlphaFoldDB" id="A0A9W7DLC7"/>
<dbReference type="InterPro" id="IPR038217">
    <property type="entry name" value="MRG_C_sf"/>
</dbReference>
<keyword evidence="3" id="KW-0805">Transcription regulation</keyword>
<dbReference type="GO" id="GO:0006355">
    <property type="term" value="P:regulation of DNA-templated transcription"/>
    <property type="evidence" value="ECO:0007669"/>
    <property type="project" value="InterPro"/>
</dbReference>
<dbReference type="Pfam" id="PF11717">
    <property type="entry name" value="Tudor-knot"/>
    <property type="match status" value="1"/>
</dbReference>
<dbReference type="Pfam" id="PF05712">
    <property type="entry name" value="MRG"/>
    <property type="match status" value="1"/>
</dbReference>
<dbReference type="InterPro" id="IPR025995">
    <property type="entry name" value="Tudor-knot"/>
</dbReference>
<gene>
    <name evidence="8" type="ORF">TrRE_jg13374</name>
</gene>
<dbReference type="GO" id="GO:0000123">
    <property type="term" value="C:histone acetyltransferase complex"/>
    <property type="evidence" value="ECO:0007669"/>
    <property type="project" value="TreeGrafter"/>
</dbReference>
<dbReference type="SUPFAM" id="SSF54160">
    <property type="entry name" value="Chromo domain-like"/>
    <property type="match status" value="1"/>
</dbReference>
<dbReference type="GO" id="GO:0005634">
    <property type="term" value="C:nucleus"/>
    <property type="evidence" value="ECO:0007669"/>
    <property type="project" value="UniProtKB-SubCell"/>
</dbReference>
<dbReference type="InterPro" id="IPR008676">
    <property type="entry name" value="MRG"/>
</dbReference>
<keyword evidence="2" id="KW-0156">Chromatin regulator</keyword>
<dbReference type="InterPro" id="IPR016197">
    <property type="entry name" value="Chromo-like_dom_sf"/>
</dbReference>
<keyword evidence="4" id="KW-0804">Transcription</keyword>
<dbReference type="PANTHER" id="PTHR10880">
    <property type="entry name" value="MORTALITY FACTOR 4-LIKE PROTEIN"/>
    <property type="match status" value="1"/>
</dbReference>
<reference evidence="8" key="1">
    <citation type="submission" date="2022-07" db="EMBL/GenBank/DDBJ databases">
        <title>Genome analysis of Parmales, a sister group of diatoms, reveals the evolutionary specialization of diatoms from phago-mixotrophs to photoautotrophs.</title>
        <authorList>
            <person name="Ban H."/>
            <person name="Sato S."/>
            <person name="Yoshikawa S."/>
            <person name="Kazumasa Y."/>
            <person name="Nakamura Y."/>
            <person name="Ichinomiya M."/>
            <person name="Saitoh K."/>
            <person name="Sato N."/>
            <person name="Blanc-Mathieu R."/>
            <person name="Endo H."/>
            <person name="Kuwata A."/>
            <person name="Ogata H."/>
        </authorList>
    </citation>
    <scope>NUCLEOTIDE SEQUENCE</scope>
</reference>
<evidence type="ECO:0000259" key="7">
    <source>
        <dbReference type="Pfam" id="PF11717"/>
    </source>
</evidence>
<proteinExistence type="predicted"/>
<dbReference type="OrthoDB" id="124855at2759"/>
<evidence type="ECO:0000313" key="9">
    <source>
        <dbReference type="Proteomes" id="UP001165082"/>
    </source>
</evidence>
<feature type="domain" description="Tudor-knot" evidence="7">
    <location>
        <begin position="12"/>
        <end position="59"/>
    </location>
</feature>
<organism evidence="8 9">
    <name type="scientific">Triparma retinervis</name>
    <dbReference type="NCBI Taxonomy" id="2557542"/>
    <lineage>
        <taxon>Eukaryota</taxon>
        <taxon>Sar</taxon>
        <taxon>Stramenopiles</taxon>
        <taxon>Ochrophyta</taxon>
        <taxon>Bolidophyceae</taxon>
        <taxon>Parmales</taxon>
        <taxon>Triparmaceae</taxon>
        <taxon>Triparma</taxon>
    </lineage>
</organism>
<evidence type="ECO:0000256" key="3">
    <source>
        <dbReference type="ARBA" id="ARBA00023015"/>
    </source>
</evidence>
<dbReference type="InterPro" id="IPR026541">
    <property type="entry name" value="MRG_dom"/>
</dbReference>
<evidence type="ECO:0000313" key="8">
    <source>
        <dbReference type="EMBL" id="GMH46445.1"/>
    </source>
</evidence>
<dbReference type="GO" id="GO:0006325">
    <property type="term" value="P:chromatin organization"/>
    <property type="evidence" value="ECO:0007669"/>
    <property type="project" value="UniProtKB-KW"/>
</dbReference>
<dbReference type="PANTHER" id="PTHR10880:SF15">
    <property type="entry name" value="MSL COMPLEX SUBUNIT 3"/>
    <property type="match status" value="1"/>
</dbReference>
<dbReference type="EMBL" id="BRXZ01000511">
    <property type="protein sequence ID" value="GMH46445.1"/>
    <property type="molecule type" value="Genomic_DNA"/>
</dbReference>
<dbReference type="PROSITE" id="PS51640">
    <property type="entry name" value="MRG"/>
    <property type="match status" value="1"/>
</dbReference>
<dbReference type="Proteomes" id="UP001165082">
    <property type="component" value="Unassembled WGS sequence"/>
</dbReference>
<accession>A0A9W7DLC7</accession>
<evidence type="ECO:0000259" key="6">
    <source>
        <dbReference type="Pfam" id="PF05712"/>
    </source>
</evidence>
<keyword evidence="9" id="KW-1185">Reference proteome</keyword>
<evidence type="ECO:0008006" key="10">
    <source>
        <dbReference type="Google" id="ProtNLM"/>
    </source>
</evidence>
<comment type="caution">
    <text evidence="8">The sequence shown here is derived from an EMBL/GenBank/DDBJ whole genome shotgun (WGS) entry which is preliminary data.</text>
</comment>
<feature type="domain" description="MRG" evidence="6">
    <location>
        <begin position="154"/>
        <end position="304"/>
    </location>
</feature>
<evidence type="ECO:0000256" key="1">
    <source>
        <dbReference type="ARBA" id="ARBA00004123"/>
    </source>
</evidence>
<dbReference type="Gene3D" id="1.10.274.30">
    <property type="entry name" value="MRG domain"/>
    <property type="match status" value="1"/>
</dbReference>
<protein>
    <recommendedName>
        <fullName evidence="10">MRG domain-containing protein</fullName>
    </recommendedName>
</protein>
<comment type="subcellular location">
    <subcellularLocation>
        <location evidence="1">Nucleus</location>
    </subcellularLocation>
</comment>
<keyword evidence="5" id="KW-0539">Nucleus</keyword>
<evidence type="ECO:0000256" key="5">
    <source>
        <dbReference type="ARBA" id="ARBA00023242"/>
    </source>
</evidence>
<dbReference type="Gene3D" id="2.30.30.140">
    <property type="match status" value="1"/>
</dbReference>
<name>A0A9W7DLC7_9STRA</name>
<evidence type="ECO:0000256" key="2">
    <source>
        <dbReference type="ARBA" id="ARBA00022853"/>
    </source>
</evidence>
<evidence type="ECO:0000256" key="4">
    <source>
        <dbReference type="ARBA" id="ARBA00023163"/>
    </source>
</evidence>